<evidence type="ECO:0000313" key="2">
    <source>
        <dbReference type="EMBL" id="KAK6940994.1"/>
    </source>
</evidence>
<organism evidence="2 3">
    <name type="scientific">Dillenia turbinata</name>
    <dbReference type="NCBI Taxonomy" id="194707"/>
    <lineage>
        <taxon>Eukaryota</taxon>
        <taxon>Viridiplantae</taxon>
        <taxon>Streptophyta</taxon>
        <taxon>Embryophyta</taxon>
        <taxon>Tracheophyta</taxon>
        <taxon>Spermatophyta</taxon>
        <taxon>Magnoliopsida</taxon>
        <taxon>eudicotyledons</taxon>
        <taxon>Gunneridae</taxon>
        <taxon>Pentapetalae</taxon>
        <taxon>Dilleniales</taxon>
        <taxon>Dilleniaceae</taxon>
        <taxon>Dillenia</taxon>
    </lineage>
</organism>
<comment type="caution">
    <text evidence="2">The sequence shown here is derived from an EMBL/GenBank/DDBJ whole genome shotgun (WGS) entry which is preliminary data.</text>
</comment>
<sequence length="70" mass="7612">MGNAELFQLPTKFTSVILVHMWLQLGNYPGCTRLNMNIVPPKRSPPQKSSLESSSSSSNSSSYPNSASPL</sequence>
<reference evidence="2 3" key="1">
    <citation type="submission" date="2023-12" db="EMBL/GenBank/DDBJ databases">
        <title>A high-quality genome assembly for Dillenia turbinata (Dilleniales).</title>
        <authorList>
            <person name="Chanderbali A."/>
        </authorList>
    </citation>
    <scope>NUCLEOTIDE SEQUENCE [LARGE SCALE GENOMIC DNA]</scope>
    <source>
        <strain evidence="2">LSX21</strain>
        <tissue evidence="2">Leaf</tissue>
    </source>
</reference>
<evidence type="ECO:0000313" key="3">
    <source>
        <dbReference type="Proteomes" id="UP001370490"/>
    </source>
</evidence>
<accession>A0AAN8ZH66</accession>
<feature type="compositionally biased region" description="Low complexity" evidence="1">
    <location>
        <begin position="46"/>
        <end position="70"/>
    </location>
</feature>
<keyword evidence="3" id="KW-1185">Reference proteome</keyword>
<feature type="region of interest" description="Disordered" evidence="1">
    <location>
        <begin position="37"/>
        <end position="70"/>
    </location>
</feature>
<dbReference type="Proteomes" id="UP001370490">
    <property type="component" value="Unassembled WGS sequence"/>
</dbReference>
<name>A0AAN8ZH66_9MAGN</name>
<dbReference type="EMBL" id="JBAMMX010000005">
    <property type="protein sequence ID" value="KAK6940994.1"/>
    <property type="molecule type" value="Genomic_DNA"/>
</dbReference>
<gene>
    <name evidence="2" type="ORF">RJ641_030525</name>
</gene>
<evidence type="ECO:0000256" key="1">
    <source>
        <dbReference type="SAM" id="MobiDB-lite"/>
    </source>
</evidence>
<protein>
    <submittedName>
        <fullName evidence="2">Uncharacterized protein</fullName>
    </submittedName>
</protein>
<dbReference type="AlphaFoldDB" id="A0AAN8ZH66"/>
<proteinExistence type="predicted"/>